<gene>
    <name evidence="2" type="ORF">PXEA_LOCUS18531</name>
</gene>
<proteinExistence type="predicted"/>
<keyword evidence="3" id="KW-1185">Reference proteome</keyword>
<evidence type="ECO:0000313" key="2">
    <source>
        <dbReference type="EMBL" id="VEL25091.1"/>
    </source>
</evidence>
<organism evidence="2 3">
    <name type="scientific">Protopolystoma xenopodis</name>
    <dbReference type="NCBI Taxonomy" id="117903"/>
    <lineage>
        <taxon>Eukaryota</taxon>
        <taxon>Metazoa</taxon>
        <taxon>Spiralia</taxon>
        <taxon>Lophotrochozoa</taxon>
        <taxon>Platyhelminthes</taxon>
        <taxon>Monogenea</taxon>
        <taxon>Polyopisthocotylea</taxon>
        <taxon>Polystomatidea</taxon>
        <taxon>Polystomatidae</taxon>
        <taxon>Protopolystoma</taxon>
    </lineage>
</organism>
<feature type="region of interest" description="Disordered" evidence="1">
    <location>
        <begin position="43"/>
        <end position="103"/>
    </location>
</feature>
<comment type="caution">
    <text evidence="2">The sequence shown here is derived from an EMBL/GenBank/DDBJ whole genome shotgun (WGS) entry which is preliminary data.</text>
</comment>
<name>A0A448X119_9PLAT</name>
<accession>A0A448X119</accession>
<dbReference type="Proteomes" id="UP000784294">
    <property type="component" value="Unassembled WGS sequence"/>
</dbReference>
<feature type="compositionally biased region" description="Polar residues" evidence="1">
    <location>
        <begin position="79"/>
        <end position="103"/>
    </location>
</feature>
<protein>
    <submittedName>
        <fullName evidence="2">Uncharacterized protein</fullName>
    </submittedName>
</protein>
<dbReference type="EMBL" id="CAAALY010071619">
    <property type="protein sequence ID" value="VEL25091.1"/>
    <property type="molecule type" value="Genomic_DNA"/>
</dbReference>
<reference evidence="2" key="1">
    <citation type="submission" date="2018-11" db="EMBL/GenBank/DDBJ databases">
        <authorList>
            <consortium name="Pathogen Informatics"/>
        </authorList>
    </citation>
    <scope>NUCLEOTIDE SEQUENCE</scope>
</reference>
<feature type="compositionally biased region" description="Polar residues" evidence="1">
    <location>
        <begin position="48"/>
        <end position="63"/>
    </location>
</feature>
<dbReference type="AlphaFoldDB" id="A0A448X119"/>
<sequence>MSHRHVKQRQLQAAAAIGVRITTPWPRNHFLCPQNLSYPPVQVAKAPSTAQSPSAGSRRSCSTLAGGHRSGLPKVPPNAQATTSWGSSLTPRQPETPTGPFSD</sequence>
<evidence type="ECO:0000313" key="3">
    <source>
        <dbReference type="Proteomes" id="UP000784294"/>
    </source>
</evidence>
<evidence type="ECO:0000256" key="1">
    <source>
        <dbReference type="SAM" id="MobiDB-lite"/>
    </source>
</evidence>